<accession>A0A6J7JR48</accession>
<protein>
    <submittedName>
        <fullName evidence="1">Unannotated protein</fullName>
    </submittedName>
</protein>
<gene>
    <name evidence="1" type="ORF">UFOPK3773_01095</name>
    <name evidence="2" type="ORF">UFOPK3992_00742</name>
</gene>
<dbReference type="InterPro" id="IPR014487">
    <property type="entry name" value="DUF3151"/>
</dbReference>
<reference evidence="1" key="1">
    <citation type="submission" date="2020-05" db="EMBL/GenBank/DDBJ databases">
        <authorList>
            <person name="Chiriac C."/>
            <person name="Salcher M."/>
            <person name="Ghai R."/>
            <person name="Kavagutti S V."/>
        </authorList>
    </citation>
    <scope>NUCLEOTIDE SEQUENCE</scope>
</reference>
<dbReference type="EMBL" id="CAFBNF010000113">
    <property type="protein sequence ID" value="CAB4945387.1"/>
    <property type="molecule type" value="Genomic_DNA"/>
</dbReference>
<evidence type="ECO:0000313" key="2">
    <source>
        <dbReference type="EMBL" id="CAB5002643.1"/>
    </source>
</evidence>
<evidence type="ECO:0000313" key="1">
    <source>
        <dbReference type="EMBL" id="CAB4945387.1"/>
    </source>
</evidence>
<dbReference type="Pfam" id="PF11349">
    <property type="entry name" value="DUF3151"/>
    <property type="match status" value="1"/>
</dbReference>
<dbReference type="EMBL" id="CAFBOZ010000089">
    <property type="protein sequence ID" value="CAB5002643.1"/>
    <property type="molecule type" value="Genomic_DNA"/>
</dbReference>
<organism evidence="1">
    <name type="scientific">freshwater metagenome</name>
    <dbReference type="NCBI Taxonomy" id="449393"/>
    <lineage>
        <taxon>unclassified sequences</taxon>
        <taxon>metagenomes</taxon>
        <taxon>ecological metagenomes</taxon>
    </lineage>
</organism>
<dbReference type="PIRSF" id="PIRSF017349">
    <property type="entry name" value="UCP017349"/>
    <property type="match status" value="1"/>
</dbReference>
<dbReference type="AlphaFoldDB" id="A0A6J7JR48"/>
<sequence length="137" mass="14594">MTIDTNLLGGPPPTLLPQDPGFEALEAGTDARDVVKAAPTSSLGWATLADEAWGEGAVVESYAFARVGYHRGLDALRRNGWKGFGPVPWEHEPNRGFLRCLNALRRAAESIGENDEATRCAVFLRESSATAAAALEG</sequence>
<name>A0A6J7JR48_9ZZZZ</name>
<proteinExistence type="predicted"/>